<gene>
    <name evidence="3" type="ORF">GPECTOR_9g422</name>
</gene>
<reference evidence="4" key="1">
    <citation type="journal article" date="2016" name="Nat. Commun.">
        <title>The Gonium pectorale genome demonstrates co-option of cell cycle regulation during the evolution of multicellularity.</title>
        <authorList>
            <person name="Hanschen E.R."/>
            <person name="Marriage T.N."/>
            <person name="Ferris P.J."/>
            <person name="Hamaji T."/>
            <person name="Toyoda A."/>
            <person name="Fujiyama A."/>
            <person name="Neme R."/>
            <person name="Noguchi H."/>
            <person name="Minakuchi Y."/>
            <person name="Suzuki M."/>
            <person name="Kawai-Toyooka H."/>
            <person name="Smith D.R."/>
            <person name="Sparks H."/>
            <person name="Anderson J."/>
            <person name="Bakaric R."/>
            <person name="Luria V."/>
            <person name="Karger A."/>
            <person name="Kirschner M.W."/>
            <person name="Durand P.M."/>
            <person name="Michod R.E."/>
            <person name="Nozaki H."/>
            <person name="Olson B.J."/>
        </authorList>
    </citation>
    <scope>NUCLEOTIDE SEQUENCE [LARGE SCALE GENOMIC DNA]</scope>
    <source>
        <strain evidence="4">NIES-2863</strain>
    </source>
</reference>
<feature type="region of interest" description="Disordered" evidence="1">
    <location>
        <begin position="488"/>
        <end position="514"/>
    </location>
</feature>
<feature type="region of interest" description="Disordered" evidence="1">
    <location>
        <begin position="390"/>
        <end position="417"/>
    </location>
</feature>
<feature type="compositionally biased region" description="Basic and acidic residues" evidence="1">
    <location>
        <begin position="140"/>
        <end position="151"/>
    </location>
</feature>
<dbReference type="Gene3D" id="1.10.510.10">
    <property type="entry name" value="Transferase(Phosphotransferase) domain 1"/>
    <property type="match status" value="1"/>
</dbReference>
<evidence type="ECO:0000256" key="1">
    <source>
        <dbReference type="SAM" id="MobiDB-lite"/>
    </source>
</evidence>
<feature type="compositionally biased region" description="Low complexity" evidence="1">
    <location>
        <begin position="288"/>
        <end position="317"/>
    </location>
</feature>
<feature type="region of interest" description="Disordered" evidence="1">
    <location>
        <begin position="285"/>
        <end position="337"/>
    </location>
</feature>
<dbReference type="InterPro" id="IPR051681">
    <property type="entry name" value="Ser/Thr_Kinases-Pseudokinases"/>
</dbReference>
<feature type="region of interest" description="Disordered" evidence="1">
    <location>
        <begin position="683"/>
        <end position="704"/>
    </location>
</feature>
<feature type="compositionally biased region" description="Low complexity" evidence="1">
    <location>
        <begin position="496"/>
        <end position="508"/>
    </location>
</feature>
<sequence>MAVPSVAPLPLPLMPLRSILAVLELEEKLGCGADGTTWRCRWRASPAAVKLVISRNAEALSNSSQEALFARALAHPFVVQCYAVLASCLTEDDFTFLDQTAEDLPAAGSYADADEAAAGGPPGQQRRWQLQASPEQDQAEYCRRSYSHEHSSLVLAEGQPPGRGQGQPSGGQRRQRHRSPERPHSEAAWAVDPATPAAMAAGSGAAVSSTRAPPDDCGPTSAPPGMSRAAAAPMVAAVPRRPSPAGYVLGAMAPTLYAAAVRQHSISESQERTAAAAVDFPAAGTEAGSGPAGAVPGPSCGSQGQGRALGRPRGLAGTVPGAEAGKEADTDSDTDEEVGLGGLLSRSFFGLLSQDEASLPLMVDPNRDLTKAAAVDAAASAAHQILAGGNGGGGAAAAPGRCSFDSPPPSPSSSVLLEGGSGAAAVRAAVRRELRRLGAAPGAYLTCIVMDWCDYGTLHELFATAPEPLPPALSRDAPAQLRLPRSLLASPQSGDLGPEGLGSSVSGSLGEGGGGDGRRRLAVLLRCALEVAQGLAYLHSMGVAHGDLGPKNVLLKSSATSRRGFTCKLADFGRSGPAGRAGDVQPERWGSLPYMAPDALTGRGTAQQADVYSFGVLLWYMATGRKPHQGMRPAQLLVGLASGELELAWPEWADPWVACLGAACTRLQPELRPSMAQVATQLGKRLRRGGSSARRRLKQQQPAA</sequence>
<dbReference type="PROSITE" id="PS50011">
    <property type="entry name" value="PROTEIN_KINASE_DOM"/>
    <property type="match status" value="1"/>
</dbReference>
<dbReference type="InterPro" id="IPR011009">
    <property type="entry name" value="Kinase-like_dom_sf"/>
</dbReference>
<feature type="compositionally biased region" description="Low complexity" evidence="1">
    <location>
        <begin position="187"/>
        <end position="212"/>
    </location>
</feature>
<dbReference type="Proteomes" id="UP000075714">
    <property type="component" value="Unassembled WGS sequence"/>
</dbReference>
<feature type="region of interest" description="Disordered" evidence="1">
    <location>
        <begin position="112"/>
        <end position="227"/>
    </location>
</feature>
<evidence type="ECO:0000259" key="2">
    <source>
        <dbReference type="PROSITE" id="PS50011"/>
    </source>
</evidence>
<dbReference type="SUPFAM" id="SSF56112">
    <property type="entry name" value="Protein kinase-like (PK-like)"/>
    <property type="match status" value="1"/>
</dbReference>
<dbReference type="GO" id="GO:0005524">
    <property type="term" value="F:ATP binding"/>
    <property type="evidence" value="ECO:0007669"/>
    <property type="project" value="InterPro"/>
</dbReference>
<organism evidence="3 4">
    <name type="scientific">Gonium pectorale</name>
    <name type="common">Green alga</name>
    <dbReference type="NCBI Taxonomy" id="33097"/>
    <lineage>
        <taxon>Eukaryota</taxon>
        <taxon>Viridiplantae</taxon>
        <taxon>Chlorophyta</taxon>
        <taxon>core chlorophytes</taxon>
        <taxon>Chlorophyceae</taxon>
        <taxon>CS clade</taxon>
        <taxon>Chlamydomonadales</taxon>
        <taxon>Volvocaceae</taxon>
        <taxon>Gonium</taxon>
    </lineage>
</organism>
<feature type="domain" description="Protein kinase" evidence="2">
    <location>
        <begin position="382"/>
        <end position="686"/>
    </location>
</feature>
<feature type="compositionally biased region" description="Polar residues" evidence="1">
    <location>
        <begin position="126"/>
        <end position="136"/>
    </location>
</feature>
<evidence type="ECO:0000313" key="4">
    <source>
        <dbReference type="Proteomes" id="UP000075714"/>
    </source>
</evidence>
<evidence type="ECO:0000313" key="3">
    <source>
        <dbReference type="EMBL" id="KXZ52378.1"/>
    </source>
</evidence>
<dbReference type="Pfam" id="PF07714">
    <property type="entry name" value="PK_Tyr_Ser-Thr"/>
    <property type="match status" value="1"/>
</dbReference>
<proteinExistence type="predicted"/>
<keyword evidence="4" id="KW-1185">Reference proteome</keyword>
<dbReference type="PANTHER" id="PTHR44329">
    <property type="entry name" value="SERINE/THREONINE-PROTEIN KINASE TNNI3K-RELATED"/>
    <property type="match status" value="1"/>
</dbReference>
<name>A0A150GRL5_GONPE</name>
<accession>A0A150GRL5</accession>
<dbReference type="PANTHER" id="PTHR44329:SF214">
    <property type="entry name" value="PROTEIN KINASE DOMAIN-CONTAINING PROTEIN"/>
    <property type="match status" value="1"/>
</dbReference>
<dbReference type="OrthoDB" id="545137at2759"/>
<dbReference type="GO" id="GO:0004674">
    <property type="term" value="F:protein serine/threonine kinase activity"/>
    <property type="evidence" value="ECO:0007669"/>
    <property type="project" value="TreeGrafter"/>
</dbReference>
<dbReference type="InterPro" id="IPR000719">
    <property type="entry name" value="Prot_kinase_dom"/>
</dbReference>
<protein>
    <recommendedName>
        <fullName evidence="2">Protein kinase domain-containing protein</fullName>
    </recommendedName>
</protein>
<feature type="compositionally biased region" description="Basic residues" evidence="1">
    <location>
        <begin position="684"/>
        <end position="698"/>
    </location>
</feature>
<dbReference type="InterPro" id="IPR001245">
    <property type="entry name" value="Ser-Thr/Tyr_kinase_cat_dom"/>
</dbReference>
<dbReference type="Gene3D" id="3.30.200.20">
    <property type="entry name" value="Phosphorylase Kinase, domain 1"/>
    <property type="match status" value="1"/>
</dbReference>
<dbReference type="AlphaFoldDB" id="A0A150GRL5"/>
<comment type="caution">
    <text evidence="3">The sequence shown here is derived from an EMBL/GenBank/DDBJ whole genome shotgun (WGS) entry which is preliminary data.</text>
</comment>
<dbReference type="EMBL" id="LSYV01000010">
    <property type="protein sequence ID" value="KXZ52378.1"/>
    <property type="molecule type" value="Genomic_DNA"/>
</dbReference>
<dbReference type="STRING" id="33097.A0A150GRL5"/>